<evidence type="ECO:0000313" key="2">
    <source>
        <dbReference type="Proteomes" id="UP001140562"/>
    </source>
</evidence>
<dbReference type="SUPFAM" id="SSF53756">
    <property type="entry name" value="UDP-Glycosyltransferase/glycogen phosphorylase"/>
    <property type="match status" value="1"/>
</dbReference>
<name>A0A9W8WNJ3_9PLEO</name>
<dbReference type="GO" id="GO:0005946">
    <property type="term" value="C:alpha,alpha-trehalose-phosphate synthase complex (UDP-forming)"/>
    <property type="evidence" value="ECO:0007669"/>
    <property type="project" value="TreeGrafter"/>
</dbReference>
<dbReference type="AlphaFoldDB" id="A0A9W8WNJ3"/>
<reference evidence="1" key="1">
    <citation type="submission" date="2022-10" db="EMBL/GenBank/DDBJ databases">
        <title>Tapping the CABI collections for fungal endophytes: first genome assemblies for Collariella, Neodidymelliopsis, Ascochyta clinopodiicola, Didymella pomorum, Didymosphaeria variabile, Neocosmospora piperis and Neocucurbitaria cava.</title>
        <authorList>
            <person name="Hill R."/>
        </authorList>
    </citation>
    <scope>NUCLEOTIDE SEQUENCE</scope>
    <source>
        <strain evidence="1">IMI 360193</strain>
    </source>
</reference>
<dbReference type="Gene3D" id="3.40.50.2000">
    <property type="entry name" value="Glycogen Phosphorylase B"/>
    <property type="match status" value="2"/>
</dbReference>
<dbReference type="OrthoDB" id="755951at2759"/>
<keyword evidence="2" id="KW-1185">Reference proteome</keyword>
<gene>
    <name evidence="1" type="primary">TPS3_3</name>
    <name evidence="1" type="ORF">N0V87_010757</name>
</gene>
<protein>
    <submittedName>
        <fullName evidence="1">Trehalose-6-P synthase/phosphatase complex subunit</fullName>
    </submittedName>
</protein>
<dbReference type="PANTHER" id="PTHR10788">
    <property type="entry name" value="TREHALOSE-6-PHOSPHATE SYNTHASE"/>
    <property type="match status" value="1"/>
</dbReference>
<evidence type="ECO:0000313" key="1">
    <source>
        <dbReference type="EMBL" id="KAJ4329546.1"/>
    </source>
</evidence>
<dbReference type="PANTHER" id="PTHR10788:SF15">
    <property type="entry name" value="TREHALOSE SYNTHASE COMPLEX REGULATORY SUBUNIT TPS3-RELATED"/>
    <property type="match status" value="1"/>
</dbReference>
<dbReference type="EMBL" id="JAPEUV010000521">
    <property type="protein sequence ID" value="KAJ4329546.1"/>
    <property type="molecule type" value="Genomic_DNA"/>
</dbReference>
<dbReference type="FunFam" id="3.40.50.2000:FF:000036">
    <property type="entry name" value="Alpha,alpha-trehalose-phosphate synthase subunit Tps2"/>
    <property type="match status" value="1"/>
</dbReference>
<accession>A0A9W8WNJ3</accession>
<dbReference type="Proteomes" id="UP001140562">
    <property type="component" value="Unassembled WGS sequence"/>
</dbReference>
<dbReference type="GO" id="GO:0004805">
    <property type="term" value="F:trehalose-phosphatase activity"/>
    <property type="evidence" value="ECO:0007669"/>
    <property type="project" value="TreeGrafter"/>
</dbReference>
<dbReference type="InterPro" id="IPR001830">
    <property type="entry name" value="Glyco_trans_20"/>
</dbReference>
<sequence>MRKELLGGMLGANLVTFQTREYARHFLQTCSRILSVETIDSGVQLDNRFVNVWCSPIGIDPRAVDVAREEPDVLGWIEAMQKRYEHKKVIVACDKFDRIRGVKQKLLAFELFLKLNPQWKEKVVLIQVAIPTTEDTGLAAAVSDIVTRIDAVHSTLTHSPLVFLRQDVSASQYLALLSIAATLAVTSLREGMNLTCHEYLMCQDGKASGKEHGPVILSEFTGCASVFDGAALVVNPWDFRNVSEAFKTGLEMGEEEKERRYEKMRKVV</sequence>
<dbReference type="GO" id="GO:0005992">
    <property type="term" value="P:trehalose biosynthetic process"/>
    <property type="evidence" value="ECO:0007669"/>
    <property type="project" value="InterPro"/>
</dbReference>
<comment type="caution">
    <text evidence="1">The sequence shown here is derived from an EMBL/GenBank/DDBJ whole genome shotgun (WGS) entry which is preliminary data.</text>
</comment>
<dbReference type="GO" id="GO:0003825">
    <property type="term" value="F:alpha,alpha-trehalose-phosphate synthase (UDP-forming) activity"/>
    <property type="evidence" value="ECO:0007669"/>
    <property type="project" value="TreeGrafter"/>
</dbReference>
<organism evidence="1 2">
    <name type="scientific">Didymella glomerata</name>
    <dbReference type="NCBI Taxonomy" id="749621"/>
    <lineage>
        <taxon>Eukaryota</taxon>
        <taxon>Fungi</taxon>
        <taxon>Dikarya</taxon>
        <taxon>Ascomycota</taxon>
        <taxon>Pezizomycotina</taxon>
        <taxon>Dothideomycetes</taxon>
        <taxon>Pleosporomycetidae</taxon>
        <taxon>Pleosporales</taxon>
        <taxon>Pleosporineae</taxon>
        <taxon>Didymellaceae</taxon>
        <taxon>Didymella</taxon>
    </lineage>
</organism>
<dbReference type="GO" id="GO:0005829">
    <property type="term" value="C:cytosol"/>
    <property type="evidence" value="ECO:0007669"/>
    <property type="project" value="TreeGrafter"/>
</dbReference>
<feature type="non-terminal residue" evidence="1">
    <location>
        <position position="268"/>
    </location>
</feature>
<dbReference type="Pfam" id="PF00982">
    <property type="entry name" value="Glyco_transf_20"/>
    <property type="match status" value="1"/>
</dbReference>
<proteinExistence type="predicted"/>